<evidence type="ECO:0000256" key="5">
    <source>
        <dbReference type="ARBA" id="ARBA00023187"/>
    </source>
</evidence>
<evidence type="ECO:0000256" key="1">
    <source>
        <dbReference type="ARBA" id="ARBA00004123"/>
    </source>
</evidence>
<dbReference type="EMBL" id="CDMZ01000267">
    <property type="protein sequence ID" value="CEM10566.1"/>
    <property type="molecule type" value="Genomic_DNA"/>
</dbReference>
<gene>
    <name evidence="10" type="ORF">Cvel_16239</name>
</gene>
<name>A0A0G4FBY7_9ALVE</name>
<dbReference type="SUPFAM" id="SSF50978">
    <property type="entry name" value="WD40 repeat-like"/>
    <property type="match status" value="1"/>
</dbReference>
<evidence type="ECO:0000259" key="9">
    <source>
        <dbReference type="PROSITE" id="PS50897"/>
    </source>
</evidence>
<accession>A0A0G4FBY7</accession>
<dbReference type="GO" id="GO:0000398">
    <property type="term" value="P:mRNA splicing, via spliceosome"/>
    <property type="evidence" value="ECO:0007669"/>
    <property type="project" value="InterPro"/>
</dbReference>
<feature type="repeat" description="WD" evidence="8">
    <location>
        <begin position="305"/>
        <end position="346"/>
    </location>
</feature>
<keyword evidence="6" id="KW-0539">Nucleus</keyword>
<dbReference type="PROSITE" id="PS50897">
    <property type="entry name" value="CTLH"/>
    <property type="match status" value="1"/>
</dbReference>
<keyword evidence="4" id="KW-0677">Repeat</keyword>
<reference evidence="10" key="1">
    <citation type="submission" date="2014-11" db="EMBL/GenBank/DDBJ databases">
        <authorList>
            <person name="Otto D Thomas"/>
            <person name="Naeem Raeece"/>
        </authorList>
    </citation>
    <scope>NUCLEOTIDE SEQUENCE</scope>
</reference>
<evidence type="ECO:0000256" key="2">
    <source>
        <dbReference type="ARBA" id="ARBA00022574"/>
    </source>
</evidence>
<dbReference type="GO" id="GO:0005634">
    <property type="term" value="C:nucleus"/>
    <property type="evidence" value="ECO:0007669"/>
    <property type="project" value="UniProtKB-SubCell"/>
</dbReference>
<comment type="subcellular location">
    <subcellularLocation>
        <location evidence="1">Nucleus</location>
    </subcellularLocation>
</comment>
<dbReference type="Pfam" id="PF17814">
    <property type="entry name" value="LisH_TPL"/>
    <property type="match status" value="1"/>
</dbReference>
<dbReference type="AlphaFoldDB" id="A0A0G4FBY7"/>
<dbReference type="InterPro" id="IPR020472">
    <property type="entry name" value="WD40_PAC1"/>
</dbReference>
<keyword evidence="2 8" id="KW-0853">WD repeat</keyword>
<comment type="similarity">
    <text evidence="7">Belongs to the WD repeat SMU1 family.</text>
</comment>
<proteinExistence type="inferred from homology"/>
<dbReference type="InterPro" id="IPR045184">
    <property type="entry name" value="SMU1"/>
</dbReference>
<dbReference type="Pfam" id="PF00400">
    <property type="entry name" value="WD40"/>
    <property type="match status" value="4"/>
</dbReference>
<dbReference type="VEuPathDB" id="CryptoDB:Cvel_16239"/>
<dbReference type="PhylomeDB" id="A0A0G4FBY7"/>
<protein>
    <recommendedName>
        <fullName evidence="9">CTLH domain-containing protein</fullName>
    </recommendedName>
</protein>
<dbReference type="CDD" id="cd00200">
    <property type="entry name" value="WD40"/>
    <property type="match status" value="1"/>
</dbReference>
<dbReference type="PANTHER" id="PTHR22848">
    <property type="entry name" value="WD40 REPEAT PROTEIN"/>
    <property type="match status" value="1"/>
</dbReference>
<evidence type="ECO:0000313" key="10">
    <source>
        <dbReference type="EMBL" id="CEM10566.1"/>
    </source>
</evidence>
<dbReference type="PROSITE" id="PS50082">
    <property type="entry name" value="WD_REPEATS_2"/>
    <property type="match status" value="4"/>
</dbReference>
<dbReference type="InterPro" id="IPR001680">
    <property type="entry name" value="WD40_rpt"/>
</dbReference>
<dbReference type="InterPro" id="IPR006595">
    <property type="entry name" value="CTLH_C"/>
</dbReference>
<dbReference type="SMART" id="SM00320">
    <property type="entry name" value="WD40"/>
    <property type="match status" value="5"/>
</dbReference>
<evidence type="ECO:0000256" key="3">
    <source>
        <dbReference type="ARBA" id="ARBA00022664"/>
    </source>
</evidence>
<evidence type="ECO:0000256" key="6">
    <source>
        <dbReference type="ARBA" id="ARBA00023242"/>
    </source>
</evidence>
<organism evidence="10">
    <name type="scientific">Chromera velia CCMP2878</name>
    <dbReference type="NCBI Taxonomy" id="1169474"/>
    <lineage>
        <taxon>Eukaryota</taxon>
        <taxon>Sar</taxon>
        <taxon>Alveolata</taxon>
        <taxon>Colpodellida</taxon>
        <taxon>Chromeraceae</taxon>
        <taxon>Chromera</taxon>
    </lineage>
</organism>
<dbReference type="PROSITE" id="PS50896">
    <property type="entry name" value="LISH"/>
    <property type="match status" value="1"/>
</dbReference>
<evidence type="ECO:0000256" key="4">
    <source>
        <dbReference type="ARBA" id="ARBA00022737"/>
    </source>
</evidence>
<dbReference type="InterPro" id="IPR015943">
    <property type="entry name" value="WD40/YVTN_repeat-like_dom_sf"/>
</dbReference>
<dbReference type="SMART" id="SM00667">
    <property type="entry name" value="LisH"/>
    <property type="match status" value="1"/>
</dbReference>
<dbReference type="PROSITE" id="PS50294">
    <property type="entry name" value="WD_REPEATS_REGION"/>
    <property type="match status" value="3"/>
</dbReference>
<keyword evidence="5" id="KW-0508">mRNA splicing</keyword>
<dbReference type="InterPro" id="IPR054532">
    <property type="entry name" value="TPL_SMU1_LisH-like"/>
</dbReference>
<feature type="domain" description="CTLH" evidence="9">
    <location>
        <begin position="42"/>
        <end position="94"/>
    </location>
</feature>
<feature type="repeat" description="WD" evidence="8">
    <location>
        <begin position="262"/>
        <end position="303"/>
    </location>
</feature>
<dbReference type="Gene3D" id="2.130.10.10">
    <property type="entry name" value="YVTN repeat-like/Quinoprotein amine dehydrogenase"/>
    <property type="match status" value="1"/>
</dbReference>
<keyword evidence="3" id="KW-0507">mRNA processing</keyword>
<dbReference type="PRINTS" id="PR00320">
    <property type="entry name" value="GPROTEINBRPT"/>
</dbReference>
<dbReference type="InterPro" id="IPR036322">
    <property type="entry name" value="WD40_repeat_dom_sf"/>
</dbReference>
<dbReference type="InterPro" id="IPR006594">
    <property type="entry name" value="LisH"/>
</dbReference>
<sequence>MSSRVEIDSSDVIKLVLQFCKENGLQRTVQILQEESNVSLNTVDSIEQFLSDVNHGRWDIVLQLASTMSLRQSTIFDLYEEVVLELLELRESEVAAQMLRETAPLQKMREQQNDRFKRLERLAAKTSIPDPRELYEGMPKDKRRGAIAQALVEEVDEAPPSRLLSLIGQAVKWQTGTGMMPKTAKYDLFRGAAPDEAQLAEENVTTITTKITMQGKQHAEAVVFSPDGQFLVTGSSDGFVEVWDAVSGTLRKDLSFQQEGKFMMHSKAVLALAFSRDSELLASGDQDANIKIWRVSTGECVRRFTNVHDQAITTVCFSRETTNVLSGSFDQTLRVHGLRSGKTMKEFRGHASIVQCAVYSADGNRVISGSNDGTVKVWDSKTCECLNTMTPPPPPHINESTSTPAVSAVFLVPKSHDLIYVVTKSSTLYQMTIQGQVVKTMSTGKREGGDFIAGIVSPRGEWLYVAAEDNRMYTFAASTGKLEHLMEVHEKDAIGLAHHPNLPLVASWGLDGTIKLLKP</sequence>
<evidence type="ECO:0000256" key="7">
    <source>
        <dbReference type="ARBA" id="ARBA00025801"/>
    </source>
</evidence>
<evidence type="ECO:0000256" key="8">
    <source>
        <dbReference type="PROSITE-ProRule" id="PRU00221"/>
    </source>
</evidence>
<feature type="repeat" description="WD" evidence="8">
    <location>
        <begin position="221"/>
        <end position="253"/>
    </location>
</feature>
<feature type="repeat" description="WD" evidence="8">
    <location>
        <begin position="347"/>
        <end position="388"/>
    </location>
</feature>